<dbReference type="EMBL" id="JAGTTL010000005">
    <property type="protein sequence ID" value="KAK6322077.1"/>
    <property type="molecule type" value="Genomic_DNA"/>
</dbReference>
<feature type="compositionally biased region" description="Basic and acidic residues" evidence="1">
    <location>
        <begin position="88"/>
        <end position="107"/>
    </location>
</feature>
<evidence type="ECO:0000313" key="3">
    <source>
        <dbReference type="Proteomes" id="UP001356427"/>
    </source>
</evidence>
<reference evidence="2 3" key="1">
    <citation type="submission" date="2021-04" db="EMBL/GenBank/DDBJ databases">
        <authorList>
            <person name="De Guttry C."/>
            <person name="Zahm M."/>
            <person name="Klopp C."/>
            <person name="Cabau C."/>
            <person name="Louis A."/>
            <person name="Berthelot C."/>
            <person name="Parey E."/>
            <person name="Roest Crollius H."/>
            <person name="Montfort J."/>
            <person name="Robinson-Rechavi M."/>
            <person name="Bucao C."/>
            <person name="Bouchez O."/>
            <person name="Gislard M."/>
            <person name="Lluch J."/>
            <person name="Milhes M."/>
            <person name="Lampietro C."/>
            <person name="Lopez Roques C."/>
            <person name="Donnadieu C."/>
            <person name="Braasch I."/>
            <person name="Desvignes T."/>
            <person name="Postlethwait J."/>
            <person name="Bobe J."/>
            <person name="Wedekind C."/>
            <person name="Guiguen Y."/>
        </authorList>
    </citation>
    <scope>NUCLEOTIDE SEQUENCE [LARGE SCALE GENOMIC DNA]</scope>
    <source>
        <strain evidence="2">Cs_M1</strain>
        <tissue evidence="2">Blood</tissue>
    </source>
</reference>
<accession>A0AAN8M9L1</accession>
<feature type="region of interest" description="Disordered" evidence="1">
    <location>
        <begin position="86"/>
        <end position="107"/>
    </location>
</feature>
<organism evidence="2 3">
    <name type="scientific">Coregonus suidteri</name>
    <dbReference type="NCBI Taxonomy" id="861788"/>
    <lineage>
        <taxon>Eukaryota</taxon>
        <taxon>Metazoa</taxon>
        <taxon>Chordata</taxon>
        <taxon>Craniata</taxon>
        <taxon>Vertebrata</taxon>
        <taxon>Euteleostomi</taxon>
        <taxon>Actinopterygii</taxon>
        <taxon>Neopterygii</taxon>
        <taxon>Teleostei</taxon>
        <taxon>Protacanthopterygii</taxon>
        <taxon>Salmoniformes</taxon>
        <taxon>Salmonidae</taxon>
        <taxon>Coregoninae</taxon>
        <taxon>Coregonus</taxon>
    </lineage>
</organism>
<proteinExistence type="predicted"/>
<keyword evidence="3" id="KW-1185">Reference proteome</keyword>
<dbReference type="Proteomes" id="UP001356427">
    <property type="component" value="Unassembled WGS sequence"/>
</dbReference>
<sequence>MKPKYTQPKVPEGGRRQCEGMFTFSCISCSQEMKRLKWYQAMRSEKKTKHHKKKLEQLCDKQDPLVSRRDPQPLWVLGRGRLSLNPTREGRGKGARCQREIPCRPAG</sequence>
<dbReference type="AlphaFoldDB" id="A0AAN8M9L1"/>
<protein>
    <submittedName>
        <fullName evidence="2">Uncharacterized protein</fullName>
    </submittedName>
</protein>
<evidence type="ECO:0000313" key="2">
    <source>
        <dbReference type="EMBL" id="KAK6322077.1"/>
    </source>
</evidence>
<evidence type="ECO:0000256" key="1">
    <source>
        <dbReference type="SAM" id="MobiDB-lite"/>
    </source>
</evidence>
<feature type="compositionally biased region" description="Basic and acidic residues" evidence="1">
    <location>
        <begin position="55"/>
        <end position="65"/>
    </location>
</feature>
<gene>
    <name evidence="2" type="ORF">J4Q44_G00068690</name>
</gene>
<feature type="region of interest" description="Disordered" evidence="1">
    <location>
        <begin position="46"/>
        <end position="65"/>
    </location>
</feature>
<comment type="caution">
    <text evidence="2">The sequence shown here is derived from an EMBL/GenBank/DDBJ whole genome shotgun (WGS) entry which is preliminary data.</text>
</comment>
<name>A0AAN8M9L1_9TELE</name>